<reference evidence="3" key="1">
    <citation type="submission" date="2021-02" db="EMBL/GenBank/DDBJ databases">
        <authorList>
            <person name="Nowell W R."/>
        </authorList>
    </citation>
    <scope>NUCLEOTIDE SEQUENCE</scope>
</reference>
<organism evidence="3 4">
    <name type="scientific">Rotaria magnacalcarata</name>
    <dbReference type="NCBI Taxonomy" id="392030"/>
    <lineage>
        <taxon>Eukaryota</taxon>
        <taxon>Metazoa</taxon>
        <taxon>Spiralia</taxon>
        <taxon>Gnathifera</taxon>
        <taxon>Rotifera</taxon>
        <taxon>Eurotatoria</taxon>
        <taxon>Bdelloidea</taxon>
        <taxon>Philodinida</taxon>
        <taxon>Philodinidae</taxon>
        <taxon>Rotaria</taxon>
    </lineage>
</organism>
<feature type="region of interest" description="Disordered" evidence="1">
    <location>
        <begin position="119"/>
        <end position="145"/>
    </location>
</feature>
<evidence type="ECO:0000256" key="1">
    <source>
        <dbReference type="SAM" id="MobiDB-lite"/>
    </source>
</evidence>
<dbReference type="Proteomes" id="UP000663866">
    <property type="component" value="Unassembled WGS sequence"/>
</dbReference>
<gene>
    <name evidence="3" type="ORF">OVN521_LOCUS21219</name>
    <name evidence="2" type="ORF">WKI299_LOCUS34453</name>
</gene>
<dbReference type="EMBL" id="CAJOBG010004361">
    <property type="protein sequence ID" value="CAF4107183.1"/>
    <property type="molecule type" value="Genomic_DNA"/>
</dbReference>
<sequence length="275" mass="32008">MSSINSQLAEINRSNNDVRTAQLNTNELYMSGQYQLGEQHQQHYSQPTMYEEDNDIEQREDLLRSLEPNPHMLRDFYQFIEFTRARSVQPSIQQICYGRSIQGQQPIPSILNIRTNIQHSSSTPKRGRPLNDSGGSISSTRKRYKSSKGWSSNRLELVVNNKEDYIVLLTTNKWSTNINNRPIKITKPKYIPDCFALVVRNVPRDLEPELGQQEIQRTIASADNIKQIHYSYEQKSNDFRFTVTDLIEYNTVRELGRISICNRWLTLTPFLTGYL</sequence>
<evidence type="ECO:0000313" key="4">
    <source>
        <dbReference type="Proteomes" id="UP000663866"/>
    </source>
</evidence>
<protein>
    <submittedName>
        <fullName evidence="3">Uncharacterized protein</fullName>
    </submittedName>
</protein>
<name>A0A819VDG7_9BILA</name>
<dbReference type="EMBL" id="CAJNRF010016417">
    <property type="protein sequence ID" value="CAF2200199.1"/>
    <property type="molecule type" value="Genomic_DNA"/>
</dbReference>
<accession>A0A819VDG7</accession>
<dbReference type="Proteomes" id="UP000663856">
    <property type="component" value="Unassembled WGS sequence"/>
</dbReference>
<comment type="caution">
    <text evidence="3">The sequence shown here is derived from an EMBL/GenBank/DDBJ whole genome shotgun (WGS) entry which is preliminary data.</text>
</comment>
<keyword evidence="4" id="KW-1185">Reference proteome</keyword>
<proteinExistence type="predicted"/>
<evidence type="ECO:0000313" key="2">
    <source>
        <dbReference type="EMBL" id="CAF2200199.1"/>
    </source>
</evidence>
<evidence type="ECO:0000313" key="3">
    <source>
        <dbReference type="EMBL" id="CAF4107183.1"/>
    </source>
</evidence>
<dbReference type="AlphaFoldDB" id="A0A819VDG7"/>